<dbReference type="Proteomes" id="UP001499924">
    <property type="component" value="Unassembled WGS sequence"/>
</dbReference>
<dbReference type="SUPFAM" id="SSF69593">
    <property type="entry name" value="Glycerol-3-phosphate (1)-acyltransferase"/>
    <property type="match status" value="1"/>
</dbReference>
<sequence length="315" mass="34228">MSSVDEVLEVAQHDDLLVPRPVPWGGIVARLRASSGLRRLVPAPLAMAVLDLGQRLAVARNPKRLETGRAAMRAVVGNTPLEGDLERLAFRHLCAWARGWELMWRPWLLAKMPVEGLEQLDGIEPGRGVVFSAPHFGPLVGMAALPQHVGPIHAAVGEHQVTGDLPAGYNGYQIEQVRKIVGRFGFVPVRAIGSARTFTTVLKEGGRVLINLDVPGKTPVQFLGKTVELMSGTARLAASTDAVVVPVVPLPRGHKWYVHVGAPLDPRDFPSWEDLLQAVATAVEELVLRAPEYLEDPLRDGGWAAADRDGWRRSA</sequence>
<keyword evidence="2" id="KW-1185">Reference proteome</keyword>
<protein>
    <recommendedName>
        <fullName evidence="3">KDO2-lipid IV(A) lauroyltransferase</fullName>
    </recommendedName>
</protein>
<name>A0ABP6PJI1_9ACTN</name>
<evidence type="ECO:0000313" key="2">
    <source>
        <dbReference type="Proteomes" id="UP001499924"/>
    </source>
</evidence>
<dbReference type="EMBL" id="BAAAVV010000013">
    <property type="protein sequence ID" value="GAA3180873.1"/>
    <property type="molecule type" value="Genomic_DNA"/>
</dbReference>
<proteinExistence type="predicted"/>
<accession>A0ABP6PJI1</accession>
<gene>
    <name evidence="1" type="ORF">GCM10010531_38800</name>
</gene>
<evidence type="ECO:0008006" key="3">
    <source>
        <dbReference type="Google" id="ProtNLM"/>
    </source>
</evidence>
<reference evidence="2" key="1">
    <citation type="journal article" date="2019" name="Int. J. Syst. Evol. Microbiol.">
        <title>The Global Catalogue of Microorganisms (GCM) 10K type strain sequencing project: providing services to taxonomists for standard genome sequencing and annotation.</title>
        <authorList>
            <consortium name="The Broad Institute Genomics Platform"/>
            <consortium name="The Broad Institute Genome Sequencing Center for Infectious Disease"/>
            <person name="Wu L."/>
            <person name="Ma J."/>
        </authorList>
    </citation>
    <scope>NUCLEOTIDE SEQUENCE [LARGE SCALE GENOMIC DNA]</scope>
    <source>
        <strain evidence="2">JCM 15614</strain>
    </source>
</reference>
<organism evidence="1 2">
    <name type="scientific">Blastococcus jejuensis</name>
    <dbReference type="NCBI Taxonomy" id="351224"/>
    <lineage>
        <taxon>Bacteria</taxon>
        <taxon>Bacillati</taxon>
        <taxon>Actinomycetota</taxon>
        <taxon>Actinomycetes</taxon>
        <taxon>Geodermatophilales</taxon>
        <taxon>Geodermatophilaceae</taxon>
        <taxon>Blastococcus</taxon>
    </lineage>
</organism>
<comment type="caution">
    <text evidence="1">The sequence shown here is derived from an EMBL/GenBank/DDBJ whole genome shotgun (WGS) entry which is preliminary data.</text>
</comment>
<dbReference type="RefSeq" id="WP_344690703.1">
    <property type="nucleotide sequence ID" value="NZ_BAAAVV010000013.1"/>
</dbReference>
<evidence type="ECO:0000313" key="1">
    <source>
        <dbReference type="EMBL" id="GAA3180873.1"/>
    </source>
</evidence>